<dbReference type="Gene3D" id="3.30.230.30">
    <property type="entry name" value="Impact, N-terminal domain"/>
    <property type="match status" value="1"/>
</dbReference>
<dbReference type="InterPro" id="IPR036956">
    <property type="entry name" value="Impact_N_sf"/>
</dbReference>
<dbReference type="PANTHER" id="PTHR16301">
    <property type="entry name" value="IMPACT-RELATED"/>
    <property type="match status" value="1"/>
</dbReference>
<keyword evidence="4" id="KW-0678">Repressor</keyword>
<evidence type="ECO:0000313" key="9">
    <source>
        <dbReference type="Proteomes" id="UP000789375"/>
    </source>
</evidence>
<evidence type="ECO:0000256" key="1">
    <source>
        <dbReference type="ARBA" id="ARBA00004496"/>
    </source>
</evidence>
<comment type="caution">
    <text evidence="8">The sequence shown here is derived from an EMBL/GenBank/DDBJ whole genome shotgun (WGS) entry which is preliminary data.</text>
</comment>
<dbReference type="PROSITE" id="PS50908">
    <property type="entry name" value="RWD"/>
    <property type="match status" value="1"/>
</dbReference>
<protein>
    <submittedName>
        <fullName evidence="8">10050_t:CDS:1</fullName>
    </submittedName>
</protein>
<dbReference type="InterPro" id="IPR006575">
    <property type="entry name" value="RWD_dom"/>
</dbReference>
<comment type="similarity">
    <text evidence="2">Belongs to the IMPACT family.</text>
</comment>
<dbReference type="SMART" id="SM00591">
    <property type="entry name" value="RWD"/>
    <property type="match status" value="1"/>
</dbReference>
<dbReference type="GO" id="GO:0140469">
    <property type="term" value="P:GCN2-mediated signaling"/>
    <property type="evidence" value="ECO:0007669"/>
    <property type="project" value="TreeGrafter"/>
</dbReference>
<dbReference type="InterPro" id="IPR001498">
    <property type="entry name" value="Impact_N"/>
</dbReference>
<evidence type="ECO:0000256" key="2">
    <source>
        <dbReference type="ARBA" id="ARBA00007665"/>
    </source>
</evidence>
<reference evidence="8" key="1">
    <citation type="submission" date="2021-06" db="EMBL/GenBank/DDBJ databases">
        <authorList>
            <person name="Kallberg Y."/>
            <person name="Tangrot J."/>
            <person name="Rosling A."/>
        </authorList>
    </citation>
    <scope>NUCLEOTIDE SEQUENCE</scope>
    <source>
        <strain evidence="8">87-6 pot B 2015</strain>
    </source>
</reference>
<sequence>MTNNENQELQQEEFLALSSIFGEASFQADTHLSESYPSYIFKFSLENSINDVETTAIMDNKSSKDLTLRFHFPPNYPSSQPPIYEILSLYCGTLKIDQNIEDEIEKNFNQLFVPGEVVIFSWIEWLQDYMKTKFDNEDGLINMREENHLTEKEPIISSVINTVEKFNNDDDIINECPKIIHGEPLEHKKSFFIAHLASVSNIRQVQLVRSNLLLDRKIAKATHNIMAYRIVQENGLIIQDNDDDGETAAGSRLLHLLQIIDAKNVVVIVSRALIEMHCKQFGCWKVPSLANLQKRNLSTGQPRELKDKDINRMETFYHLY</sequence>
<dbReference type="GO" id="GO:0005737">
    <property type="term" value="C:cytoplasm"/>
    <property type="evidence" value="ECO:0007669"/>
    <property type="project" value="UniProtKB-SubCell"/>
</dbReference>
<organism evidence="8 9">
    <name type="scientific">Funneliformis mosseae</name>
    <name type="common">Endomycorrhizal fungus</name>
    <name type="synonym">Glomus mosseae</name>
    <dbReference type="NCBI Taxonomy" id="27381"/>
    <lineage>
        <taxon>Eukaryota</taxon>
        <taxon>Fungi</taxon>
        <taxon>Fungi incertae sedis</taxon>
        <taxon>Mucoromycota</taxon>
        <taxon>Glomeromycotina</taxon>
        <taxon>Glomeromycetes</taxon>
        <taxon>Glomerales</taxon>
        <taxon>Glomeraceae</taxon>
        <taxon>Funneliformis</taxon>
    </lineage>
</organism>
<evidence type="ECO:0000259" key="7">
    <source>
        <dbReference type="PROSITE" id="PS50908"/>
    </source>
</evidence>
<evidence type="ECO:0000256" key="4">
    <source>
        <dbReference type="ARBA" id="ARBA00022491"/>
    </source>
</evidence>
<dbReference type="SUPFAM" id="SSF54211">
    <property type="entry name" value="Ribosomal protein S5 domain 2-like"/>
    <property type="match status" value="1"/>
</dbReference>
<comment type="subcellular location">
    <subcellularLocation>
        <location evidence="1">Cytoplasm</location>
    </subcellularLocation>
</comment>
<feature type="domain" description="RWD" evidence="7">
    <location>
        <begin position="12"/>
        <end position="133"/>
    </location>
</feature>
<dbReference type="EMBL" id="CAJVPP010002509">
    <property type="protein sequence ID" value="CAG8602524.1"/>
    <property type="molecule type" value="Genomic_DNA"/>
</dbReference>
<dbReference type="GO" id="GO:0006446">
    <property type="term" value="P:regulation of translational initiation"/>
    <property type="evidence" value="ECO:0007669"/>
    <property type="project" value="TreeGrafter"/>
</dbReference>
<dbReference type="AlphaFoldDB" id="A0A9N9GFH3"/>
<keyword evidence="6" id="KW-0346">Stress response</keyword>
<dbReference type="Pfam" id="PF01205">
    <property type="entry name" value="Impact_N"/>
    <property type="match status" value="1"/>
</dbReference>
<dbReference type="Proteomes" id="UP000789375">
    <property type="component" value="Unassembled WGS sequence"/>
</dbReference>
<keyword evidence="9" id="KW-1185">Reference proteome</keyword>
<name>A0A9N9GFH3_FUNMO</name>
<evidence type="ECO:0000256" key="5">
    <source>
        <dbReference type="ARBA" id="ARBA00022845"/>
    </source>
</evidence>
<gene>
    <name evidence="8" type="ORF">FMOSSE_LOCUS9025</name>
</gene>
<dbReference type="SUPFAM" id="SSF54495">
    <property type="entry name" value="UBC-like"/>
    <property type="match status" value="1"/>
</dbReference>
<dbReference type="PANTHER" id="PTHR16301:SF25">
    <property type="entry name" value="PROTEIN IMPACT"/>
    <property type="match status" value="1"/>
</dbReference>
<dbReference type="Pfam" id="PF05773">
    <property type="entry name" value="RWD"/>
    <property type="match status" value="1"/>
</dbReference>
<evidence type="ECO:0000313" key="8">
    <source>
        <dbReference type="EMBL" id="CAG8602524.1"/>
    </source>
</evidence>
<proteinExistence type="inferred from homology"/>
<dbReference type="InterPro" id="IPR016135">
    <property type="entry name" value="UBQ-conjugating_enzyme/RWD"/>
</dbReference>
<evidence type="ECO:0000256" key="6">
    <source>
        <dbReference type="ARBA" id="ARBA00023016"/>
    </source>
</evidence>
<evidence type="ECO:0000256" key="3">
    <source>
        <dbReference type="ARBA" id="ARBA00022490"/>
    </source>
</evidence>
<dbReference type="Gene3D" id="3.10.110.10">
    <property type="entry name" value="Ubiquitin Conjugating Enzyme"/>
    <property type="match status" value="1"/>
</dbReference>
<accession>A0A9N9GFH3</accession>
<keyword evidence="5" id="KW-0810">Translation regulation</keyword>
<dbReference type="InterPro" id="IPR020568">
    <property type="entry name" value="Ribosomal_Su5_D2-typ_SF"/>
</dbReference>
<dbReference type="CDD" id="cd23821">
    <property type="entry name" value="RWD_IMPACT"/>
    <property type="match status" value="1"/>
</dbReference>
<dbReference type="InterPro" id="IPR023582">
    <property type="entry name" value="Impact"/>
</dbReference>
<keyword evidence="3" id="KW-0963">Cytoplasm</keyword>